<dbReference type="EMBL" id="JBHSAY010000008">
    <property type="protein sequence ID" value="MFC4131795.1"/>
    <property type="molecule type" value="Genomic_DNA"/>
</dbReference>
<evidence type="ECO:0000313" key="2">
    <source>
        <dbReference type="EMBL" id="MFC4131795.1"/>
    </source>
</evidence>
<dbReference type="RefSeq" id="WP_253763350.1">
    <property type="nucleotide sequence ID" value="NZ_JAMZDZ010000001.1"/>
</dbReference>
<dbReference type="Gene3D" id="3.40.109.10">
    <property type="entry name" value="NADH Oxidase"/>
    <property type="match status" value="2"/>
</dbReference>
<feature type="domain" description="Nitroreductase" evidence="1">
    <location>
        <begin position="342"/>
        <end position="518"/>
    </location>
</feature>
<dbReference type="InterPro" id="IPR000415">
    <property type="entry name" value="Nitroreductase-like"/>
</dbReference>
<dbReference type="SUPFAM" id="SSF55469">
    <property type="entry name" value="FMN-dependent nitroreductase-like"/>
    <property type="match status" value="1"/>
</dbReference>
<dbReference type="PANTHER" id="PTHR43745">
    <property type="entry name" value="NITROREDUCTASE MJ1384-RELATED"/>
    <property type="match status" value="1"/>
</dbReference>
<accession>A0ABV8LN70</accession>
<sequence length="531" mass="56848">MTTSHDGYAYQYATMVLQRNRVPMEPVGFEPNWPDKPRPTKHYPGALAIPLPDAPPPASATVDAGLDPDPADGRFTLPVLGAMLRDSYGLLGRRLAIQANTDVHGYPWYARANWHRGTASGGGLYPCSIYWVAGPGAGPCPGIYHYGCRPHAMQRLLAGDVTPAVRAALGDSTDATQFLVVGVKYWANAFKYNSFAYHAVSMDVGTLLQTWRMWAASDGRRIEPRFWFDQAALGRLLGLPADEEGLFAVVPLTWAPTRGGTIRPAAAVPGTVAVHRRDQEKSRVVHSFEATERLHRETALAAPDRPVAGALAAAAASAAPDGDRVPLPPPSPLNTPIRAALRRRRSSFGRFDATVPMTQADLAALLTAASAGQPPTESAAKGDGRLAKFYLFANHVQGLPAGSYEYDPAGHGLRPVQLGPQGAFLQRNYFLPNYNLEQAAVVLVPTIRAGAVLDEVGARGYNVVNATIGAIAQTCYTAAASLNLGCGVALGFDGVSYLEQLGLTGTDEMPLLIMLAGHERAQGSDYRYELR</sequence>
<name>A0ABV8LN70_9ACTN</name>
<gene>
    <name evidence="2" type="ORF">ACFOZ4_14395</name>
</gene>
<dbReference type="PANTHER" id="PTHR43745:SF2">
    <property type="entry name" value="NITROREDUCTASE MJ1384-RELATED"/>
    <property type="match status" value="1"/>
</dbReference>
<dbReference type="Pfam" id="PF00881">
    <property type="entry name" value="Nitroreductase"/>
    <property type="match status" value="1"/>
</dbReference>
<proteinExistence type="predicted"/>
<dbReference type="InterPro" id="IPR029479">
    <property type="entry name" value="Nitroreductase"/>
</dbReference>
<comment type="caution">
    <text evidence="2">The sequence shown here is derived from an EMBL/GenBank/DDBJ whole genome shotgun (WGS) entry which is preliminary data.</text>
</comment>
<reference evidence="3" key="1">
    <citation type="journal article" date="2019" name="Int. J. Syst. Evol. Microbiol.">
        <title>The Global Catalogue of Microorganisms (GCM) 10K type strain sequencing project: providing services to taxonomists for standard genome sequencing and annotation.</title>
        <authorList>
            <consortium name="The Broad Institute Genomics Platform"/>
            <consortium name="The Broad Institute Genome Sequencing Center for Infectious Disease"/>
            <person name="Wu L."/>
            <person name="Ma J."/>
        </authorList>
    </citation>
    <scope>NUCLEOTIDE SEQUENCE [LARGE SCALE GENOMIC DNA]</scope>
    <source>
        <strain evidence="3">CGMCC 4.7289</strain>
    </source>
</reference>
<protein>
    <submittedName>
        <fullName evidence="2">Nitroreductase family protein</fullName>
    </submittedName>
</protein>
<organism evidence="2 3">
    <name type="scientific">Hamadaea flava</name>
    <dbReference type="NCBI Taxonomy" id="1742688"/>
    <lineage>
        <taxon>Bacteria</taxon>
        <taxon>Bacillati</taxon>
        <taxon>Actinomycetota</taxon>
        <taxon>Actinomycetes</taxon>
        <taxon>Micromonosporales</taxon>
        <taxon>Micromonosporaceae</taxon>
        <taxon>Hamadaea</taxon>
    </lineage>
</organism>
<dbReference type="InterPro" id="IPR052544">
    <property type="entry name" value="Bacteriocin_Proc_Enz"/>
</dbReference>
<keyword evidence="3" id="KW-1185">Reference proteome</keyword>
<dbReference type="Proteomes" id="UP001595816">
    <property type="component" value="Unassembled WGS sequence"/>
</dbReference>
<evidence type="ECO:0000313" key="3">
    <source>
        <dbReference type="Proteomes" id="UP001595816"/>
    </source>
</evidence>
<evidence type="ECO:0000259" key="1">
    <source>
        <dbReference type="Pfam" id="PF00881"/>
    </source>
</evidence>